<dbReference type="InterPro" id="IPR029472">
    <property type="entry name" value="Copia-like_N"/>
</dbReference>
<organism evidence="2 3">
    <name type="scientific">Linum trigynum</name>
    <dbReference type="NCBI Taxonomy" id="586398"/>
    <lineage>
        <taxon>Eukaryota</taxon>
        <taxon>Viridiplantae</taxon>
        <taxon>Streptophyta</taxon>
        <taxon>Embryophyta</taxon>
        <taxon>Tracheophyta</taxon>
        <taxon>Spermatophyta</taxon>
        <taxon>Magnoliopsida</taxon>
        <taxon>eudicotyledons</taxon>
        <taxon>Gunneridae</taxon>
        <taxon>Pentapetalae</taxon>
        <taxon>rosids</taxon>
        <taxon>fabids</taxon>
        <taxon>Malpighiales</taxon>
        <taxon>Linaceae</taxon>
        <taxon>Linum</taxon>
    </lineage>
</organism>
<evidence type="ECO:0000259" key="1">
    <source>
        <dbReference type="Pfam" id="PF14244"/>
    </source>
</evidence>
<dbReference type="PANTHER" id="PTHR37610">
    <property type="entry name" value="CCHC-TYPE DOMAIN-CONTAINING PROTEIN"/>
    <property type="match status" value="1"/>
</dbReference>
<dbReference type="Proteomes" id="UP001497516">
    <property type="component" value="Chromosome 7"/>
</dbReference>
<reference evidence="2 3" key="1">
    <citation type="submission" date="2024-04" db="EMBL/GenBank/DDBJ databases">
        <authorList>
            <person name="Fracassetti M."/>
        </authorList>
    </citation>
    <scope>NUCLEOTIDE SEQUENCE [LARGE SCALE GENOMIC DNA]</scope>
</reference>
<dbReference type="EMBL" id="OZ034820">
    <property type="protein sequence ID" value="CAL1401037.1"/>
    <property type="molecule type" value="Genomic_DNA"/>
</dbReference>
<dbReference type="AlphaFoldDB" id="A0AAV2FSR5"/>
<gene>
    <name evidence="2" type="ORF">LTRI10_LOCUS41120</name>
</gene>
<sequence>MTIGEDCGKGGVTYAEVIPLTSPLYLHPSENPSQLFGSDLLTDSNYSEWVSDMTETLTLIAKNKLVFVDGSFPRSKSGPSIMDEAWGRCDATVKGWLKTTMSKEVSNSARATRMACAIWADLTQRFGKGSANWAFVLRHSIRSLRQDKLLVSAFYMKLVTHSGMSYILSIST</sequence>
<protein>
    <recommendedName>
        <fullName evidence="1">Retrotransposon Copia-like N-terminal domain-containing protein</fullName>
    </recommendedName>
</protein>
<feature type="domain" description="Retrotransposon Copia-like N-terminal" evidence="1">
    <location>
        <begin position="27"/>
        <end position="72"/>
    </location>
</feature>
<dbReference type="Pfam" id="PF14244">
    <property type="entry name" value="Retrotran_gag_3"/>
    <property type="match status" value="1"/>
</dbReference>
<proteinExistence type="predicted"/>
<keyword evidence="3" id="KW-1185">Reference proteome</keyword>
<name>A0AAV2FSR5_9ROSI</name>
<accession>A0AAV2FSR5</accession>
<dbReference type="PANTHER" id="PTHR37610:SF95">
    <property type="entry name" value="GAG-POLYPEPTIDE OF LTR COPIA-TYPE-RELATED"/>
    <property type="match status" value="1"/>
</dbReference>
<evidence type="ECO:0000313" key="2">
    <source>
        <dbReference type="EMBL" id="CAL1401037.1"/>
    </source>
</evidence>
<evidence type="ECO:0000313" key="3">
    <source>
        <dbReference type="Proteomes" id="UP001497516"/>
    </source>
</evidence>